<dbReference type="EMBL" id="SPNK01000005">
    <property type="protein sequence ID" value="TFI01685.1"/>
    <property type="molecule type" value="Genomic_DNA"/>
</dbReference>
<organism evidence="2 3">
    <name type="scientific">Kocuria rhizophila</name>
    <dbReference type="NCBI Taxonomy" id="72000"/>
    <lineage>
        <taxon>Bacteria</taxon>
        <taxon>Bacillati</taxon>
        <taxon>Actinomycetota</taxon>
        <taxon>Actinomycetes</taxon>
        <taxon>Micrococcales</taxon>
        <taxon>Micrococcaceae</taxon>
        <taxon>Kocuria</taxon>
    </lineage>
</organism>
<dbReference type="GO" id="GO:0016787">
    <property type="term" value="F:hydrolase activity"/>
    <property type="evidence" value="ECO:0007669"/>
    <property type="project" value="UniProtKB-KW"/>
</dbReference>
<keyword evidence="1" id="KW-0378">Hydrolase</keyword>
<evidence type="ECO:0000313" key="3">
    <source>
        <dbReference type="Proteomes" id="UP000298017"/>
    </source>
</evidence>
<evidence type="ECO:0000256" key="1">
    <source>
        <dbReference type="ARBA" id="ARBA00022801"/>
    </source>
</evidence>
<sequence length="265" mass="27628">MAEMSRTRTAVFRLLVGAAAVLVVSAVVMALLGTGSGALRWPWAGNNQMGPSQLSATPTGPRVPPGDVQVSGTLGPDYRADALGRPVNGMAGVDTSSISPGGGLGPDGHDWRSMGPGQLMVPQANLVIPVVDRGIVTDGSGGRSMDLPVSFQAGWLRESAKITAAAGTTVVAGHVNWSDGSWAPMSNLYNTSAGMEVYLTDRSGKLTSWRVTDRTEIPQSELADRVALTDTSGPRRLVLITCKGRQNADGSITFTDNWAVTAEPL</sequence>
<gene>
    <name evidence="2" type="ORF">E4P33_06040</name>
</gene>
<name>A0AAX2SB17_KOCRH</name>
<dbReference type="InterPro" id="IPR042001">
    <property type="entry name" value="Sortase_F"/>
</dbReference>
<reference evidence="2 3" key="1">
    <citation type="submission" date="2019-03" db="EMBL/GenBank/DDBJ databases">
        <title>Genome Sequencing and Assembly of Various Microbes Isolated from Alder Root Nodule.</title>
        <authorList>
            <person name="Swanson E."/>
            <person name="Sevigny J.L."/>
            <person name="Pesce C."/>
            <person name="Davis I."/>
            <person name="Kleiner V."/>
            <person name="Tisa L."/>
        </authorList>
    </citation>
    <scope>NUCLEOTIDE SEQUENCE [LARGE SCALE GENOMIC DNA]</scope>
    <source>
        <strain evidence="2 3">4R-31</strain>
    </source>
</reference>
<evidence type="ECO:0000313" key="2">
    <source>
        <dbReference type="EMBL" id="TFI01685.1"/>
    </source>
</evidence>
<protein>
    <submittedName>
        <fullName evidence="2">Class F sortase</fullName>
    </submittedName>
</protein>
<dbReference type="SUPFAM" id="SSF63817">
    <property type="entry name" value="Sortase"/>
    <property type="match status" value="1"/>
</dbReference>
<dbReference type="InterPro" id="IPR005754">
    <property type="entry name" value="Sortase"/>
</dbReference>
<dbReference type="AlphaFoldDB" id="A0AAX2SB17"/>
<dbReference type="Proteomes" id="UP000298017">
    <property type="component" value="Unassembled WGS sequence"/>
</dbReference>
<accession>A0AAX2SB17</accession>
<proteinExistence type="predicted"/>
<dbReference type="Pfam" id="PF04203">
    <property type="entry name" value="Sortase"/>
    <property type="match status" value="1"/>
</dbReference>
<dbReference type="Gene3D" id="2.40.260.10">
    <property type="entry name" value="Sortase"/>
    <property type="match status" value="1"/>
</dbReference>
<dbReference type="CDD" id="cd05829">
    <property type="entry name" value="Sortase_F"/>
    <property type="match status" value="1"/>
</dbReference>
<keyword evidence="3" id="KW-1185">Reference proteome</keyword>
<dbReference type="InterPro" id="IPR023365">
    <property type="entry name" value="Sortase_dom-sf"/>
</dbReference>
<comment type="caution">
    <text evidence="2">The sequence shown here is derived from an EMBL/GenBank/DDBJ whole genome shotgun (WGS) entry which is preliminary data.</text>
</comment>